<feature type="transmembrane region" description="Helical" evidence="8">
    <location>
        <begin position="95"/>
        <end position="114"/>
    </location>
</feature>
<feature type="transmembrane region" description="Helical" evidence="8">
    <location>
        <begin position="120"/>
        <end position="140"/>
    </location>
</feature>
<evidence type="ECO:0000256" key="1">
    <source>
        <dbReference type="ARBA" id="ARBA00004651"/>
    </source>
</evidence>
<dbReference type="EMBL" id="JAPMXC010000001">
    <property type="protein sequence ID" value="MCY0386826.1"/>
    <property type="molecule type" value="Genomic_DNA"/>
</dbReference>
<keyword evidence="7 8" id="KW-0472">Membrane</keyword>
<dbReference type="PROSITE" id="PS50850">
    <property type="entry name" value="MFS"/>
    <property type="match status" value="1"/>
</dbReference>
<gene>
    <name evidence="10" type="ORF">OVY01_06190</name>
</gene>
<dbReference type="SUPFAM" id="SSF103473">
    <property type="entry name" value="MFS general substrate transporter"/>
    <property type="match status" value="1"/>
</dbReference>
<organism evidence="10 11">
    <name type="scientific">Robbsia betulipollinis</name>
    <dbReference type="NCBI Taxonomy" id="2981849"/>
    <lineage>
        <taxon>Bacteria</taxon>
        <taxon>Pseudomonadati</taxon>
        <taxon>Pseudomonadota</taxon>
        <taxon>Betaproteobacteria</taxon>
        <taxon>Burkholderiales</taxon>
        <taxon>Burkholderiaceae</taxon>
        <taxon>Robbsia</taxon>
    </lineage>
</organism>
<feature type="transmembrane region" description="Helical" evidence="8">
    <location>
        <begin position="404"/>
        <end position="425"/>
    </location>
</feature>
<evidence type="ECO:0000256" key="3">
    <source>
        <dbReference type="ARBA" id="ARBA00022475"/>
    </source>
</evidence>
<dbReference type="Proteomes" id="UP001082899">
    <property type="component" value="Unassembled WGS sequence"/>
</dbReference>
<feature type="transmembrane region" description="Helical" evidence="8">
    <location>
        <begin position="26"/>
        <end position="48"/>
    </location>
</feature>
<sequence>MSITDTPAAATLGQRDRRPVRPIKQLAAAMIGNVLEYYDFIVYAFLAATLARKFFQGDEVAGLLASFATFGVGFLARPLGGAIIGRIADTLGRRVALQITIFGMALGTVGIGLLPTYDAIGVAAPVLLVVLRLLQGLAAGGEWGSSTSLIVESAPAGKRGIYGGFGQASIAASSLLSSVVVTAITGIFSAAQMDAWAWRLPFLLGGLLLVVGVYMRRTLEETPAFQRAQQEPEVAPTERVSPLKMMATAFGFTIIWTVSYYVMLSYMPTFLTKQAGLSQSQALASNSIALVALVLVTPLCGWLSDRIGRRPLLLACCAAFVVLSYPLFSVILGRPGFATVLAIQIVFNLFIAAFSGAAPSALCELFPTRSRTTLLSIGYSLATAIFGGFAPFIATALIQKTGSSIAPTYYLIAAALVSGAVVLGMRETAHHPLK</sequence>
<feature type="transmembrane region" description="Helical" evidence="8">
    <location>
        <begin position="196"/>
        <end position="215"/>
    </location>
</feature>
<feature type="transmembrane region" description="Helical" evidence="8">
    <location>
        <begin position="161"/>
        <end position="190"/>
    </location>
</feature>
<proteinExistence type="predicted"/>
<evidence type="ECO:0000256" key="2">
    <source>
        <dbReference type="ARBA" id="ARBA00022448"/>
    </source>
</evidence>
<protein>
    <submittedName>
        <fullName evidence="10">MFS transporter</fullName>
    </submittedName>
</protein>
<feature type="transmembrane region" description="Helical" evidence="8">
    <location>
        <begin position="374"/>
        <end position="398"/>
    </location>
</feature>
<reference evidence="10" key="1">
    <citation type="submission" date="2022-11" db="EMBL/GenBank/DDBJ databases">
        <title>Robbsia betulipollinis sp. nov., isolated from pollen of birch (Betula pendula).</title>
        <authorList>
            <person name="Shi H."/>
            <person name="Ambika Manirajan B."/>
            <person name="Ratering S."/>
            <person name="Geissler-Plaum R."/>
            <person name="Schnell S."/>
        </authorList>
    </citation>
    <scope>NUCLEOTIDE SEQUENCE</scope>
    <source>
        <strain evidence="10">Bb-Pol-6</strain>
    </source>
</reference>
<accession>A0ABT3ZJW1</accession>
<name>A0ABT3ZJW1_9BURK</name>
<evidence type="ECO:0000256" key="4">
    <source>
        <dbReference type="ARBA" id="ARBA00022692"/>
    </source>
</evidence>
<comment type="subcellular location">
    <subcellularLocation>
        <location evidence="1">Cell membrane</location>
        <topology evidence="1">Multi-pass membrane protein</topology>
    </subcellularLocation>
</comment>
<dbReference type="Gene3D" id="1.20.1250.20">
    <property type="entry name" value="MFS general substrate transporter like domains"/>
    <property type="match status" value="2"/>
</dbReference>
<dbReference type="InterPro" id="IPR036259">
    <property type="entry name" value="MFS_trans_sf"/>
</dbReference>
<dbReference type="Pfam" id="PF00083">
    <property type="entry name" value="Sugar_tr"/>
    <property type="match status" value="2"/>
</dbReference>
<keyword evidence="11" id="KW-1185">Reference proteome</keyword>
<dbReference type="InterPro" id="IPR005829">
    <property type="entry name" value="Sugar_transporter_CS"/>
</dbReference>
<keyword evidence="2" id="KW-0813">Transport</keyword>
<feature type="domain" description="Major facilitator superfamily (MFS) profile" evidence="9">
    <location>
        <begin position="25"/>
        <end position="431"/>
    </location>
</feature>
<dbReference type="PROSITE" id="PS00217">
    <property type="entry name" value="SUGAR_TRANSPORT_2"/>
    <property type="match status" value="1"/>
</dbReference>
<evidence type="ECO:0000256" key="7">
    <source>
        <dbReference type="ARBA" id="ARBA00023136"/>
    </source>
</evidence>
<evidence type="ECO:0000256" key="8">
    <source>
        <dbReference type="SAM" id="Phobius"/>
    </source>
</evidence>
<feature type="transmembrane region" description="Helical" evidence="8">
    <location>
        <begin position="60"/>
        <end position="83"/>
    </location>
</feature>
<evidence type="ECO:0000313" key="10">
    <source>
        <dbReference type="EMBL" id="MCY0386826.1"/>
    </source>
</evidence>
<evidence type="ECO:0000259" key="9">
    <source>
        <dbReference type="PROSITE" id="PS50850"/>
    </source>
</evidence>
<dbReference type="PANTHER" id="PTHR43528">
    <property type="entry name" value="ALPHA-KETOGLUTARATE PERMEASE"/>
    <property type="match status" value="1"/>
</dbReference>
<keyword evidence="3" id="KW-1003">Cell membrane</keyword>
<dbReference type="PANTHER" id="PTHR43528:SF1">
    <property type="entry name" value="ALPHA-KETOGLUTARATE PERMEASE"/>
    <property type="match status" value="1"/>
</dbReference>
<dbReference type="InterPro" id="IPR020846">
    <property type="entry name" value="MFS_dom"/>
</dbReference>
<evidence type="ECO:0000313" key="11">
    <source>
        <dbReference type="Proteomes" id="UP001082899"/>
    </source>
</evidence>
<comment type="caution">
    <text evidence="10">The sequence shown here is derived from an EMBL/GenBank/DDBJ whole genome shotgun (WGS) entry which is preliminary data.</text>
</comment>
<keyword evidence="6 8" id="KW-1133">Transmembrane helix</keyword>
<feature type="transmembrane region" description="Helical" evidence="8">
    <location>
        <begin position="311"/>
        <end position="331"/>
    </location>
</feature>
<feature type="transmembrane region" description="Helical" evidence="8">
    <location>
        <begin position="245"/>
        <end position="263"/>
    </location>
</feature>
<dbReference type="InterPro" id="IPR005828">
    <property type="entry name" value="MFS_sugar_transport-like"/>
</dbReference>
<evidence type="ECO:0000256" key="6">
    <source>
        <dbReference type="ARBA" id="ARBA00022989"/>
    </source>
</evidence>
<keyword evidence="5" id="KW-0769">Symport</keyword>
<feature type="transmembrane region" description="Helical" evidence="8">
    <location>
        <begin position="337"/>
        <end position="362"/>
    </location>
</feature>
<evidence type="ECO:0000256" key="5">
    <source>
        <dbReference type="ARBA" id="ARBA00022847"/>
    </source>
</evidence>
<keyword evidence="4 8" id="KW-0812">Transmembrane</keyword>
<dbReference type="RefSeq" id="WP_267846466.1">
    <property type="nucleotide sequence ID" value="NZ_JAPMXC010000001.1"/>
</dbReference>
<dbReference type="InterPro" id="IPR051084">
    <property type="entry name" value="H+-coupled_symporters"/>
</dbReference>
<feature type="transmembrane region" description="Helical" evidence="8">
    <location>
        <begin position="283"/>
        <end position="304"/>
    </location>
</feature>